<sequence length="471" mass="51640">MHGNPLPAAEVYHTAVLNPAQCFSDPDLQAAKVERNGILLPQGGGNFSSVFRMRSADGRRAWAVKCYHRRIPDLAERYAAIGSALAAVPEFWKVGFDFQPAGVLDPATRLWWPIVRMDWVNGRSLIPWLDRNHASTERVRGLAAEFAKVVGSMERNRIAHGDLQHGNVIVVAGQRIKLIDYDGMYVPGLPERTHEAGMRHYQAPTRIDQGHLGSAGDRFSARVIYTSLLAVAAAPDVWTRLHRQGGEHLLFQDTDFREPGSSQVFQALLGMPDPVARETRQLMRDLEAADPELIPPIDGAAAIELAASRRLRPKVSGLPAWLAGEPQAPAAMTAEPERTARDTSRPRAADTEDLPWLPSRAARTSSFPPPPASPPPPLKSEPLTPEPQPARRASRPPVPEPVPFGKAWGPQTPPRRQTPKRKSARVSAAVPVPDDKPEPRRSSGNRALMSILLVALAVAFAIAVYLYLNNM</sequence>
<feature type="domain" description="Protein kinase" evidence="3">
    <location>
        <begin position="36"/>
        <end position="315"/>
    </location>
</feature>
<dbReference type="EMBL" id="BAAARW010000020">
    <property type="protein sequence ID" value="GAA2431817.1"/>
    <property type="molecule type" value="Genomic_DNA"/>
</dbReference>
<evidence type="ECO:0000313" key="5">
    <source>
        <dbReference type="Proteomes" id="UP001501231"/>
    </source>
</evidence>
<dbReference type="InterPro" id="IPR000719">
    <property type="entry name" value="Prot_kinase_dom"/>
</dbReference>
<dbReference type="Proteomes" id="UP001501231">
    <property type="component" value="Unassembled WGS sequence"/>
</dbReference>
<feature type="compositionally biased region" description="Basic and acidic residues" evidence="1">
    <location>
        <begin position="335"/>
        <end position="350"/>
    </location>
</feature>
<dbReference type="InterPro" id="IPR011009">
    <property type="entry name" value="Kinase-like_dom_sf"/>
</dbReference>
<keyword evidence="2" id="KW-0472">Membrane</keyword>
<accession>A0ABN3JIY9</accession>
<feature type="transmembrane region" description="Helical" evidence="2">
    <location>
        <begin position="447"/>
        <end position="468"/>
    </location>
</feature>
<evidence type="ECO:0000256" key="2">
    <source>
        <dbReference type="SAM" id="Phobius"/>
    </source>
</evidence>
<keyword evidence="2" id="KW-1133">Transmembrane helix</keyword>
<evidence type="ECO:0000256" key="1">
    <source>
        <dbReference type="SAM" id="MobiDB-lite"/>
    </source>
</evidence>
<dbReference type="SUPFAM" id="SSF56112">
    <property type="entry name" value="Protein kinase-like (PK-like)"/>
    <property type="match status" value="1"/>
</dbReference>
<evidence type="ECO:0000313" key="4">
    <source>
        <dbReference type="EMBL" id="GAA2431817.1"/>
    </source>
</evidence>
<gene>
    <name evidence="4" type="ORF">GCM10010191_52090</name>
</gene>
<dbReference type="RefSeq" id="WP_344592317.1">
    <property type="nucleotide sequence ID" value="NZ_BAAARW010000020.1"/>
</dbReference>
<name>A0ABN3JIY9_9ACTN</name>
<organism evidence="4 5">
    <name type="scientific">Actinomadura vinacea</name>
    <dbReference type="NCBI Taxonomy" id="115336"/>
    <lineage>
        <taxon>Bacteria</taxon>
        <taxon>Bacillati</taxon>
        <taxon>Actinomycetota</taxon>
        <taxon>Actinomycetes</taxon>
        <taxon>Streptosporangiales</taxon>
        <taxon>Thermomonosporaceae</taxon>
        <taxon>Actinomadura</taxon>
    </lineage>
</organism>
<reference evidence="4 5" key="1">
    <citation type="journal article" date="2019" name="Int. J. Syst. Evol. Microbiol.">
        <title>The Global Catalogue of Microorganisms (GCM) 10K type strain sequencing project: providing services to taxonomists for standard genome sequencing and annotation.</title>
        <authorList>
            <consortium name="The Broad Institute Genomics Platform"/>
            <consortium name="The Broad Institute Genome Sequencing Center for Infectious Disease"/>
            <person name="Wu L."/>
            <person name="Ma J."/>
        </authorList>
    </citation>
    <scope>NUCLEOTIDE SEQUENCE [LARGE SCALE GENOMIC DNA]</scope>
    <source>
        <strain evidence="4 5">JCM 3325</strain>
    </source>
</reference>
<protein>
    <recommendedName>
        <fullName evidence="3">Protein kinase domain-containing protein</fullName>
    </recommendedName>
</protein>
<keyword evidence="2" id="KW-0812">Transmembrane</keyword>
<proteinExistence type="predicted"/>
<evidence type="ECO:0000259" key="3">
    <source>
        <dbReference type="PROSITE" id="PS50011"/>
    </source>
</evidence>
<feature type="compositionally biased region" description="Pro residues" evidence="1">
    <location>
        <begin position="367"/>
        <end position="388"/>
    </location>
</feature>
<comment type="caution">
    <text evidence="4">The sequence shown here is derived from an EMBL/GenBank/DDBJ whole genome shotgun (WGS) entry which is preliminary data.</text>
</comment>
<feature type="region of interest" description="Disordered" evidence="1">
    <location>
        <begin position="326"/>
        <end position="443"/>
    </location>
</feature>
<dbReference type="Pfam" id="PF00069">
    <property type="entry name" value="Pkinase"/>
    <property type="match status" value="1"/>
</dbReference>
<dbReference type="PROSITE" id="PS50011">
    <property type="entry name" value="PROTEIN_KINASE_DOM"/>
    <property type="match status" value="1"/>
</dbReference>
<dbReference type="Gene3D" id="3.30.200.20">
    <property type="entry name" value="Phosphorylase Kinase, domain 1"/>
    <property type="match status" value="1"/>
</dbReference>
<dbReference type="Gene3D" id="1.10.510.10">
    <property type="entry name" value="Transferase(Phosphotransferase) domain 1"/>
    <property type="match status" value="1"/>
</dbReference>
<keyword evidence="5" id="KW-1185">Reference proteome</keyword>